<dbReference type="InterPro" id="IPR050347">
    <property type="entry name" value="Bact_Beta-galactosidase"/>
</dbReference>
<dbReference type="GO" id="GO:0009341">
    <property type="term" value="C:beta-galactosidase complex"/>
    <property type="evidence" value="ECO:0007669"/>
    <property type="project" value="TreeGrafter"/>
</dbReference>
<feature type="domain" description="Glycosyl hydrolases family 2 sugar binding" evidence="8">
    <location>
        <begin position="85"/>
        <end position="204"/>
    </location>
</feature>
<keyword evidence="4" id="KW-0378">Hydrolase</keyword>
<comment type="catalytic activity">
    <reaction evidence="1">
        <text>Hydrolysis of terminal non-reducing beta-D-galactose residues in beta-D-galactosides.</text>
        <dbReference type="EC" id="3.2.1.23"/>
    </reaction>
</comment>
<evidence type="ECO:0000256" key="1">
    <source>
        <dbReference type="ARBA" id="ARBA00001412"/>
    </source>
</evidence>
<keyword evidence="5" id="KW-0326">Glycosidase</keyword>
<dbReference type="InterPro" id="IPR006102">
    <property type="entry name" value="Ig-like_GH2"/>
</dbReference>
<dbReference type="InterPro" id="IPR013783">
    <property type="entry name" value="Ig-like_fold"/>
</dbReference>
<feature type="domain" description="Glycoside hydrolase family 2 catalytic" evidence="7">
    <location>
        <begin position="365"/>
        <end position="534"/>
    </location>
</feature>
<evidence type="ECO:0000259" key="8">
    <source>
        <dbReference type="Pfam" id="PF02837"/>
    </source>
</evidence>
<dbReference type="SUPFAM" id="SSF49303">
    <property type="entry name" value="beta-Galactosidase/glucuronidase domain"/>
    <property type="match status" value="1"/>
</dbReference>
<organism evidence="9 10">
    <name type="scientific">Candidatus Scybalenecus merdavium</name>
    <dbReference type="NCBI Taxonomy" id="2840939"/>
    <lineage>
        <taxon>Bacteria</taxon>
        <taxon>Bacillati</taxon>
        <taxon>Bacillota</taxon>
        <taxon>Clostridia</taxon>
        <taxon>Eubacteriales</taxon>
        <taxon>Oscillospiraceae</taxon>
        <taxon>Oscillospiraceae incertae sedis</taxon>
        <taxon>Candidatus Scybalenecus</taxon>
    </lineage>
</organism>
<dbReference type="AlphaFoldDB" id="A0A9D1SPL4"/>
<feature type="domain" description="Glycoside hydrolase family 2 immunoglobulin-like beta-sandwich" evidence="6">
    <location>
        <begin position="209"/>
        <end position="354"/>
    </location>
</feature>
<dbReference type="InterPro" id="IPR006103">
    <property type="entry name" value="Glyco_hydro_2_cat"/>
</dbReference>
<sequence>MNHSAFYNPVWHTPVLPPIPQAVLDCHKPSLSLADRANRDWQFLFEEIADIPSPFSEKQDYDFQNIPSEKWQPVTVPGELVMQGFDIENNREYYYRRTVMVPSDFPKGRLYIRLEGVYCNARVWVNGKFVRFHIGGFTPWDCDITDYIDQNKFELVVGVADIEGKTPGIWNPQNEYLSDASWASYYAHHNIGGILRGITLFVLPESRILRTYLNTELTDDYRRAKLHANLQIDAARADLQLEVQLQKDGKTVCSATYEPANMQSGSLQTEPRHMTISANTVRRNVLENDRHFQKRYMPPAVYSPAGKIYEAAFCLEIDGPQLWDAEHPDLYELKISLLENERILQTNVHLVGLRQIEYGGMHGTEKNKIYINGKEIKLRGVCRHDVSAQFGRSVDDRELEKELHIYKRNNINFIRTSHYPAPERLLALCDQIGIYVEQENSACFKGANNFKIYCPPENFINTFAEMTEFSRNHACVIIWSLANESGFEQTAAFRREFEYIKAQDTTRPVIFSYPHTVKTTPLPYDIRSHHYKKVTSNLGRKDMPMLHDEFAHVPCYNTKELQFDNSSRLFWGHSVKKGWDNIFETDGALGCALWAAVDDVFFIPDGTKERHQNHASGPAAGYGEWGAVLDAFHREKPEAFLTKKAFTPILLDEEKSSIQDGLSLYVHNRFDHTNLNEVRLICQDEAENMLFDGYIPADIAPHQKGLIRLANVLCEGSAVKLSFYHQNLLTDTYILNKKQPSAPPPAQSAQLCRVLADHKNGVLIWTDSDRSRKITGPYLYKNGKRVDTVQTVRKTAHGYSVHIRAKKQPGIFCAVHCKTESYKMVCAVQMTQNLLNTFSVGFVLQGRADFVQWQRHDLYNTYPKTHIGRTDGIAHLNAAENAYGQKTNAFWKDDVHNFFLQKENKEDVLAGSNDFRTRRNDINTYTAALCDGTKAEIHAKNRNIWAYACCWKNKPDTQLLIGSGQFYPDLQWGNAFGRPAILQQFSFEMQLAKQNLTAKAEND</sequence>
<dbReference type="Pfam" id="PF02836">
    <property type="entry name" value="Glyco_hydro_2_C"/>
    <property type="match status" value="1"/>
</dbReference>
<dbReference type="Proteomes" id="UP000824125">
    <property type="component" value="Unassembled WGS sequence"/>
</dbReference>
<name>A0A9D1SPL4_9FIRM</name>
<dbReference type="Gene3D" id="3.20.20.80">
    <property type="entry name" value="Glycosidases"/>
    <property type="match status" value="1"/>
</dbReference>
<dbReference type="Pfam" id="PF00703">
    <property type="entry name" value="Glyco_hydro_2"/>
    <property type="match status" value="1"/>
</dbReference>
<evidence type="ECO:0000256" key="5">
    <source>
        <dbReference type="ARBA" id="ARBA00023295"/>
    </source>
</evidence>
<dbReference type="EC" id="3.2.1.23" evidence="3"/>
<reference evidence="9" key="2">
    <citation type="journal article" date="2021" name="PeerJ">
        <title>Extensive microbial diversity within the chicken gut microbiome revealed by metagenomics and culture.</title>
        <authorList>
            <person name="Gilroy R."/>
            <person name="Ravi A."/>
            <person name="Getino M."/>
            <person name="Pursley I."/>
            <person name="Horton D.L."/>
            <person name="Alikhan N.F."/>
            <person name="Baker D."/>
            <person name="Gharbi K."/>
            <person name="Hall N."/>
            <person name="Watson M."/>
            <person name="Adriaenssens E.M."/>
            <person name="Foster-Nyarko E."/>
            <person name="Jarju S."/>
            <person name="Secka A."/>
            <person name="Antonio M."/>
            <person name="Oren A."/>
            <person name="Chaudhuri R.R."/>
            <person name="La Ragione R."/>
            <person name="Hildebrand F."/>
            <person name="Pallen M.J."/>
        </authorList>
    </citation>
    <scope>NUCLEOTIDE SEQUENCE</scope>
    <source>
        <strain evidence="9">CHK176-6737</strain>
    </source>
</reference>
<evidence type="ECO:0000313" key="10">
    <source>
        <dbReference type="Proteomes" id="UP000824125"/>
    </source>
</evidence>
<comment type="caution">
    <text evidence="9">The sequence shown here is derived from an EMBL/GenBank/DDBJ whole genome shotgun (WGS) entry which is preliminary data.</text>
</comment>
<evidence type="ECO:0000256" key="3">
    <source>
        <dbReference type="ARBA" id="ARBA00012756"/>
    </source>
</evidence>
<dbReference type="SUPFAM" id="SSF49785">
    <property type="entry name" value="Galactose-binding domain-like"/>
    <property type="match status" value="1"/>
</dbReference>
<dbReference type="SUPFAM" id="SSF51445">
    <property type="entry name" value="(Trans)glycosidases"/>
    <property type="match status" value="1"/>
</dbReference>
<dbReference type="Pfam" id="PF02837">
    <property type="entry name" value="Glyco_hydro_2_N"/>
    <property type="match status" value="1"/>
</dbReference>
<reference evidence="9" key="1">
    <citation type="submission" date="2020-10" db="EMBL/GenBank/DDBJ databases">
        <authorList>
            <person name="Gilroy R."/>
        </authorList>
    </citation>
    <scope>NUCLEOTIDE SEQUENCE</scope>
    <source>
        <strain evidence="9">CHK176-6737</strain>
    </source>
</reference>
<evidence type="ECO:0000259" key="7">
    <source>
        <dbReference type="Pfam" id="PF02836"/>
    </source>
</evidence>
<gene>
    <name evidence="9" type="ORF">IAD23_07135</name>
</gene>
<dbReference type="GO" id="GO:0004565">
    <property type="term" value="F:beta-galactosidase activity"/>
    <property type="evidence" value="ECO:0007669"/>
    <property type="project" value="UniProtKB-EC"/>
</dbReference>
<dbReference type="InterPro" id="IPR008979">
    <property type="entry name" value="Galactose-bd-like_sf"/>
</dbReference>
<accession>A0A9D1SPL4</accession>
<protein>
    <recommendedName>
        <fullName evidence="3">beta-galactosidase</fullName>
        <ecNumber evidence="3">3.2.1.23</ecNumber>
    </recommendedName>
</protein>
<dbReference type="Gene3D" id="2.60.40.10">
    <property type="entry name" value="Immunoglobulins"/>
    <property type="match status" value="1"/>
</dbReference>
<dbReference type="EMBL" id="DVNM01000041">
    <property type="protein sequence ID" value="HIU69711.1"/>
    <property type="molecule type" value="Genomic_DNA"/>
</dbReference>
<dbReference type="InterPro" id="IPR017853">
    <property type="entry name" value="GH"/>
</dbReference>
<dbReference type="PANTHER" id="PTHR46323">
    <property type="entry name" value="BETA-GALACTOSIDASE"/>
    <property type="match status" value="1"/>
</dbReference>
<dbReference type="InterPro" id="IPR036156">
    <property type="entry name" value="Beta-gal/glucu_dom_sf"/>
</dbReference>
<evidence type="ECO:0000256" key="4">
    <source>
        <dbReference type="ARBA" id="ARBA00022801"/>
    </source>
</evidence>
<dbReference type="InterPro" id="IPR006104">
    <property type="entry name" value="Glyco_hydro_2_N"/>
</dbReference>
<dbReference type="GO" id="GO:0005990">
    <property type="term" value="P:lactose catabolic process"/>
    <property type="evidence" value="ECO:0007669"/>
    <property type="project" value="TreeGrafter"/>
</dbReference>
<comment type="similarity">
    <text evidence="2">Belongs to the glycosyl hydrolase 2 family.</text>
</comment>
<evidence type="ECO:0000259" key="6">
    <source>
        <dbReference type="Pfam" id="PF00703"/>
    </source>
</evidence>
<proteinExistence type="inferred from homology"/>
<dbReference type="PANTHER" id="PTHR46323:SF2">
    <property type="entry name" value="BETA-GALACTOSIDASE"/>
    <property type="match status" value="1"/>
</dbReference>
<dbReference type="Gene3D" id="2.60.120.260">
    <property type="entry name" value="Galactose-binding domain-like"/>
    <property type="match status" value="1"/>
</dbReference>
<evidence type="ECO:0000256" key="2">
    <source>
        <dbReference type="ARBA" id="ARBA00007401"/>
    </source>
</evidence>
<evidence type="ECO:0000313" key="9">
    <source>
        <dbReference type="EMBL" id="HIU69711.1"/>
    </source>
</evidence>